<dbReference type="GeneID" id="113862243"/>
<reference evidence="3" key="2">
    <citation type="submission" date="2025-08" db="UniProtKB">
        <authorList>
            <consortium name="RefSeq"/>
        </authorList>
    </citation>
    <scope>IDENTIFICATION</scope>
    <source>
        <tissue evidence="3">Young leaves</tissue>
    </source>
</reference>
<dbReference type="PANTHER" id="PTHR15503:SF45">
    <property type="entry name" value="RNA-DIRECTED DNA POLYMERASE HOMOLOG"/>
    <property type="match status" value="1"/>
</dbReference>
<dbReference type="Proteomes" id="UP000694853">
    <property type="component" value="Unplaced"/>
</dbReference>
<dbReference type="OrthoDB" id="1436782at2759"/>
<dbReference type="KEGG" id="aprc:113862243"/>
<organism evidence="2 3">
    <name type="scientific">Abrus precatorius</name>
    <name type="common">Indian licorice</name>
    <name type="synonym">Glycine abrus</name>
    <dbReference type="NCBI Taxonomy" id="3816"/>
    <lineage>
        <taxon>Eukaryota</taxon>
        <taxon>Viridiplantae</taxon>
        <taxon>Streptophyta</taxon>
        <taxon>Embryophyta</taxon>
        <taxon>Tracheophyta</taxon>
        <taxon>Spermatophyta</taxon>
        <taxon>Magnoliopsida</taxon>
        <taxon>eudicotyledons</taxon>
        <taxon>Gunneridae</taxon>
        <taxon>Pentapetalae</taxon>
        <taxon>rosids</taxon>
        <taxon>fabids</taxon>
        <taxon>Fabales</taxon>
        <taxon>Fabaceae</taxon>
        <taxon>Papilionoideae</taxon>
        <taxon>50 kb inversion clade</taxon>
        <taxon>NPAAA clade</taxon>
        <taxon>indigoferoid/millettioid clade</taxon>
        <taxon>Abreae</taxon>
        <taxon>Abrus</taxon>
    </lineage>
</organism>
<gene>
    <name evidence="3" type="primary">LOC113862243</name>
</gene>
<evidence type="ECO:0000256" key="1">
    <source>
        <dbReference type="SAM" id="MobiDB-lite"/>
    </source>
</evidence>
<reference evidence="2" key="1">
    <citation type="journal article" date="2019" name="Toxins">
        <title>Detection of Abrin-Like and Prepropulchellin-Like Toxin Genes and Transcripts Using Whole Genome Sequencing and Full-Length Transcript Sequencing of Abrus precatorius.</title>
        <authorList>
            <person name="Hovde B.T."/>
            <person name="Daligault H.E."/>
            <person name="Hanschen E.R."/>
            <person name="Kunde Y.A."/>
            <person name="Johnson M.B."/>
            <person name="Starkenburg S.R."/>
            <person name="Johnson S.L."/>
        </authorList>
    </citation>
    <scope>NUCLEOTIDE SEQUENCE [LARGE SCALE GENOMIC DNA]</scope>
</reference>
<protein>
    <submittedName>
        <fullName evidence="3">Uncharacterized protein LOC113862243</fullName>
    </submittedName>
</protein>
<name>A0A8B8L6Y8_ABRPR</name>
<keyword evidence="2" id="KW-1185">Reference proteome</keyword>
<dbReference type="Pfam" id="PF08284">
    <property type="entry name" value="RVP_2"/>
    <property type="match status" value="1"/>
</dbReference>
<sequence length="252" mass="27215">MGHLANNCWLAPQRSGSASGSNTPISRASSGAKPNVQGKVFTMNGSEASKSNELIRDKCIINNRLCDVLFDSSATHSFVSMDCVNCVGLPISSLACNVIVSTPTAKPMATSYVCLDCKEKALIFGDDTPGNSRLLSMGETRNTVETKAFMVLFSAEIDKTVKAEYISVVQDFLEVFLEVVIELPPERDFKFTINLILGASPVSITPYRMLPVELAKVYNVHVSTPTDFGHACIGHLLPAVGLSFDALPRPPR</sequence>
<dbReference type="InterPro" id="IPR032567">
    <property type="entry name" value="RTL1-rel"/>
</dbReference>
<feature type="region of interest" description="Disordered" evidence="1">
    <location>
        <begin position="13"/>
        <end position="36"/>
    </location>
</feature>
<dbReference type="PANTHER" id="PTHR15503">
    <property type="entry name" value="LDOC1 RELATED"/>
    <property type="match status" value="1"/>
</dbReference>
<accession>A0A8B8L6Y8</accession>
<dbReference type="RefSeq" id="XP_027351143.1">
    <property type="nucleotide sequence ID" value="XM_027495342.1"/>
</dbReference>
<evidence type="ECO:0000313" key="2">
    <source>
        <dbReference type="Proteomes" id="UP000694853"/>
    </source>
</evidence>
<proteinExistence type="predicted"/>
<feature type="compositionally biased region" description="Polar residues" evidence="1">
    <location>
        <begin position="14"/>
        <end position="29"/>
    </location>
</feature>
<evidence type="ECO:0000313" key="3">
    <source>
        <dbReference type="RefSeq" id="XP_027351143.1"/>
    </source>
</evidence>
<dbReference type="AlphaFoldDB" id="A0A8B8L6Y8"/>